<dbReference type="Proteomes" id="UP000193870">
    <property type="component" value="Unassembled WGS sequence"/>
</dbReference>
<name>A0A1Y5RSX4_9RHOB</name>
<evidence type="ECO:0000313" key="1">
    <source>
        <dbReference type="EMBL" id="SLN24626.1"/>
    </source>
</evidence>
<reference evidence="1 2" key="1">
    <citation type="submission" date="2017-03" db="EMBL/GenBank/DDBJ databases">
        <authorList>
            <person name="Afonso C.L."/>
            <person name="Miller P.J."/>
            <person name="Scott M.A."/>
            <person name="Spackman E."/>
            <person name="Goraichik I."/>
            <person name="Dimitrov K.M."/>
            <person name="Suarez D.L."/>
            <person name="Swayne D.E."/>
        </authorList>
    </citation>
    <scope>NUCLEOTIDE SEQUENCE [LARGE SCALE GENOMIC DNA]</scope>
    <source>
        <strain evidence="1 2">CECT 7066</strain>
    </source>
</reference>
<organism evidence="1 2">
    <name type="scientific">Palleronia marisminoris</name>
    <dbReference type="NCBI Taxonomy" id="315423"/>
    <lineage>
        <taxon>Bacteria</taxon>
        <taxon>Pseudomonadati</taxon>
        <taxon>Pseudomonadota</taxon>
        <taxon>Alphaproteobacteria</taxon>
        <taxon>Rhodobacterales</taxon>
        <taxon>Roseobacteraceae</taxon>
        <taxon>Palleronia</taxon>
    </lineage>
</organism>
<dbReference type="AlphaFoldDB" id="A0A1Y5RSX4"/>
<gene>
    <name evidence="1" type="ORF">PAM7066_00877</name>
</gene>
<dbReference type="InterPro" id="IPR019613">
    <property type="entry name" value="DUF4198"/>
</dbReference>
<dbReference type="STRING" id="315423.SAMN04488020_102404"/>
<keyword evidence="1" id="KW-0472">Membrane</keyword>
<dbReference type="EMBL" id="FWFV01000002">
    <property type="protein sequence ID" value="SLN24626.1"/>
    <property type="molecule type" value="Genomic_DNA"/>
</dbReference>
<accession>A0A1Y5RSX4</accession>
<protein>
    <submittedName>
        <fullName evidence="1">Nickel uptake substrate-specific transmembrane region</fullName>
    </submittedName>
</protein>
<proteinExistence type="predicted"/>
<evidence type="ECO:0000313" key="2">
    <source>
        <dbReference type="Proteomes" id="UP000193870"/>
    </source>
</evidence>
<sequence length="260" mass="28597">MLTLSANAHEFWLEVQDYTIVPEGQLSAALMVGEDFGGSSYAYIPANFRRFDLAIGDEEPRPAAGRIGDRPALQTEIDTTGLLKIIHVTRDYQLTWDSWGEFAGFVAHKAGEGVLETHSEQGYPQEDVREVYSRYGKSLVAVGEGRGEDRAFGLPTEIVARENPYTGDLSDGLDVQLYYGAAPRADAQVEVFSKTGPDDVRIETVRTDADGRATVPVEAGRTYLLNAVVFRQPADTLDPEFDPMWETLWASLTFAVPAAD</sequence>
<dbReference type="Pfam" id="PF10670">
    <property type="entry name" value="DUF4198"/>
    <property type="match status" value="1"/>
</dbReference>
<keyword evidence="2" id="KW-1185">Reference proteome</keyword>
<keyword evidence="1" id="KW-0812">Transmembrane</keyword>